<feature type="domain" description="Peptidase S9 prolyl oligopeptidase catalytic" evidence="2">
    <location>
        <begin position="395"/>
        <end position="592"/>
    </location>
</feature>
<dbReference type="InterPro" id="IPR002470">
    <property type="entry name" value="Peptidase_S9A"/>
</dbReference>
<dbReference type="InterPro" id="IPR001375">
    <property type="entry name" value="Peptidase_S9_cat"/>
</dbReference>
<keyword evidence="1" id="KW-0378">Hydrolase</keyword>
<dbReference type="PANTHER" id="PTHR42776">
    <property type="entry name" value="SERINE PEPTIDASE S9 FAMILY MEMBER"/>
    <property type="match status" value="1"/>
</dbReference>
<evidence type="ECO:0000313" key="3">
    <source>
        <dbReference type="EMBL" id="AJT43054.1"/>
    </source>
</evidence>
<dbReference type="GO" id="GO:0004252">
    <property type="term" value="F:serine-type endopeptidase activity"/>
    <property type="evidence" value="ECO:0007669"/>
    <property type="project" value="InterPro"/>
</dbReference>
<gene>
    <name evidence="3" type="ORF">UM93_10745</name>
</gene>
<dbReference type="HOGENOM" id="CLU_008615_3_2_11"/>
<dbReference type="PRINTS" id="PR00862">
    <property type="entry name" value="PROLIGOPTASE"/>
</dbReference>
<sequence>MNIPVSTVLDVADDGTLLINTNIDGTSQLWEVRNDDQRVQLTDLSSAATGSYLPGTRQVVVSSDTDGNERHQLYLLDPLSAELPVRSLPPLVDDPAHIYHLMSLDAEALIYSTNRRNEVDFDLIRRSHRDGTETVLWDGGGSFAEVSASPDGKYLVSNAMSLQPASNTLRLLDLEAGSWRRITDENAPGHYGAVHWLADSSGFLTSQDASTDFASISYYRVVDQSWHLFLAEEGVNVSLSLNDSGKRALIQRLRDGQTTLSVGDLTVSNGFPELGTETAVKLPTEGYGRGVLSADGSQLAVTFSAPTFPDEAFSAPLGVELAASPLGLQQRTFAEGRALAAGLSVTEVVRIPTRDGEQIPAFVTRGDNSAVINIHGGPESASLYQWSPRNAALILSGHTVVVPNVRGSSGYGRRWMSLDDVELRLDSVQDLVDIHRWLVESGVDGGRVALYGGSYGGYMVLAGMTFYPEYWAAGVDIVGMSSLVTFMENTSPYRRAYREREYGSLEHHRQVLEDASPLPRIENLAKPLMVIHGANDPRVPLSEAEQVAAAVRANGSECEMLIYQDEGHGLSRRKNQLDAYPRAAAFLRRTLG</sequence>
<dbReference type="KEGG" id="ari:UM93_10745"/>
<dbReference type="Gene3D" id="3.40.50.1820">
    <property type="entry name" value="alpha/beta hydrolase"/>
    <property type="match status" value="1"/>
</dbReference>
<dbReference type="SUPFAM" id="SSF53474">
    <property type="entry name" value="alpha/beta-Hydrolases"/>
    <property type="match status" value="1"/>
</dbReference>
<evidence type="ECO:0000256" key="1">
    <source>
        <dbReference type="ARBA" id="ARBA00022801"/>
    </source>
</evidence>
<dbReference type="PANTHER" id="PTHR42776:SF27">
    <property type="entry name" value="DIPEPTIDYL PEPTIDASE FAMILY MEMBER 6"/>
    <property type="match status" value="1"/>
</dbReference>
<proteinExistence type="predicted"/>
<accession>A0A0D4C3F1</accession>
<dbReference type="Pfam" id="PF00326">
    <property type="entry name" value="Peptidase_S9"/>
    <property type="match status" value="1"/>
</dbReference>
<reference evidence="3 4" key="1">
    <citation type="journal article" date="2015" name="Genome Announc.">
        <title>Complete Genome Sequencing of Protease-Producing Novel Arthrobacter sp. Strain IHBB 11108 Using PacBio Single-Molecule Real-Time Sequencing Technology.</title>
        <authorList>
            <person name="Kiran S."/>
            <person name="Swarnkar M.K."/>
            <person name="Pal M."/>
            <person name="Thakur R."/>
            <person name="Tewari R."/>
            <person name="Singh A.K."/>
            <person name="Gulati A."/>
        </authorList>
    </citation>
    <scope>NUCLEOTIDE SEQUENCE [LARGE SCALE GENOMIC DNA]</scope>
    <source>
        <strain evidence="3 4">IHBB 11108</strain>
    </source>
</reference>
<organism evidence="3 4">
    <name type="scientific">Psychromicrobium lacuslunae</name>
    <dbReference type="NCBI Taxonomy" id="1618207"/>
    <lineage>
        <taxon>Bacteria</taxon>
        <taxon>Bacillati</taxon>
        <taxon>Actinomycetota</taxon>
        <taxon>Actinomycetes</taxon>
        <taxon>Micrococcales</taxon>
        <taxon>Micrococcaceae</taxon>
        <taxon>Psychromicrobium</taxon>
    </lineage>
</organism>
<evidence type="ECO:0000313" key="4">
    <source>
        <dbReference type="Proteomes" id="UP000061839"/>
    </source>
</evidence>
<keyword evidence="4" id="KW-1185">Reference proteome</keyword>
<name>A0A0D4C3F1_9MICC</name>
<dbReference type="STRING" id="1618207.UM93_10745"/>
<dbReference type="InterPro" id="IPR029058">
    <property type="entry name" value="AB_hydrolase_fold"/>
</dbReference>
<evidence type="ECO:0000259" key="2">
    <source>
        <dbReference type="Pfam" id="PF00326"/>
    </source>
</evidence>
<dbReference type="InterPro" id="IPR011042">
    <property type="entry name" value="6-blade_b-propeller_TolB-like"/>
</dbReference>
<dbReference type="PATRIC" id="fig|1618207.4.peg.2178"/>
<dbReference type="AlphaFoldDB" id="A0A0D4C3F1"/>
<dbReference type="Proteomes" id="UP000061839">
    <property type="component" value="Chromosome"/>
</dbReference>
<protein>
    <recommendedName>
        <fullName evidence="2">Peptidase S9 prolyl oligopeptidase catalytic domain-containing protein</fullName>
    </recommendedName>
</protein>
<dbReference type="SUPFAM" id="SSF82171">
    <property type="entry name" value="DPP6 N-terminal domain-like"/>
    <property type="match status" value="1"/>
</dbReference>
<dbReference type="GO" id="GO:0006508">
    <property type="term" value="P:proteolysis"/>
    <property type="evidence" value="ECO:0007669"/>
    <property type="project" value="InterPro"/>
</dbReference>
<dbReference type="EMBL" id="CP011005">
    <property type="protein sequence ID" value="AJT43054.1"/>
    <property type="molecule type" value="Genomic_DNA"/>
</dbReference>
<dbReference type="Gene3D" id="2.120.10.30">
    <property type="entry name" value="TolB, C-terminal domain"/>
    <property type="match status" value="1"/>
</dbReference>